<proteinExistence type="predicted"/>
<protein>
    <submittedName>
        <fullName evidence="6">Acetyltransferase</fullName>
    </submittedName>
</protein>
<evidence type="ECO:0000256" key="4">
    <source>
        <dbReference type="PIRSR" id="PIRSR620019-2"/>
    </source>
</evidence>
<dbReference type="Gene3D" id="2.160.10.10">
    <property type="entry name" value="Hexapeptide repeat proteins"/>
    <property type="match status" value="1"/>
</dbReference>
<dbReference type="Pfam" id="PF17836">
    <property type="entry name" value="PglD_N"/>
    <property type="match status" value="1"/>
</dbReference>
<dbReference type="Proteomes" id="UP000292858">
    <property type="component" value="Unassembled WGS sequence"/>
</dbReference>
<dbReference type="NCBIfam" id="TIGR03570">
    <property type="entry name" value="NeuD_NnaD"/>
    <property type="match status" value="1"/>
</dbReference>
<dbReference type="Gene3D" id="3.40.50.20">
    <property type="match status" value="1"/>
</dbReference>
<dbReference type="Pfam" id="PF00132">
    <property type="entry name" value="Hexapep"/>
    <property type="match status" value="1"/>
</dbReference>
<dbReference type="OrthoDB" id="9794407at2"/>
<dbReference type="CDD" id="cd03360">
    <property type="entry name" value="LbH_AT_putative"/>
    <property type="match status" value="1"/>
</dbReference>
<feature type="active site" description="Proton acceptor" evidence="3">
    <location>
        <position position="131"/>
    </location>
</feature>
<evidence type="ECO:0000313" key="6">
    <source>
        <dbReference type="EMBL" id="TBH21916.1"/>
    </source>
</evidence>
<dbReference type="AlphaFoldDB" id="A0A4Q9B8G0"/>
<evidence type="ECO:0000256" key="2">
    <source>
        <dbReference type="ARBA" id="ARBA00022737"/>
    </source>
</evidence>
<dbReference type="InterPro" id="IPR041561">
    <property type="entry name" value="PglD_N"/>
</dbReference>
<dbReference type="InterPro" id="IPR001451">
    <property type="entry name" value="Hexapep"/>
</dbReference>
<dbReference type="EMBL" id="SIJL01000001">
    <property type="protein sequence ID" value="TBH21916.1"/>
    <property type="molecule type" value="Genomic_DNA"/>
</dbReference>
<keyword evidence="7" id="KW-1185">Reference proteome</keyword>
<dbReference type="PANTHER" id="PTHR43300:SF7">
    <property type="entry name" value="UDP-N-ACETYLBACILLOSAMINE N-ACETYLTRANSFERASE"/>
    <property type="match status" value="1"/>
</dbReference>
<sequence>MRVYVVGGGGHAKVVVATLMELGIRPTAVLDDDADKWGSNILGLPVVGPTSLLGEEAAPGAVLAVGDNRLRKALFERYPGVSWLTVVHPRAYVHPSASLGEGTVVFAGAVVQALAVVGRQVIVNTGAIVEHDCFVGEFAHLAPGVRLAGAVRIGEGCLVGVGASLAPGVRVGDWSVVGAGSVVVRDIPPGAVAFGVPARVRRGI</sequence>
<dbReference type="RefSeq" id="WP_130839879.1">
    <property type="nucleotide sequence ID" value="NZ_SIJL01000001.1"/>
</dbReference>
<dbReference type="InterPro" id="IPR050179">
    <property type="entry name" value="Trans_hexapeptide_repeat"/>
</dbReference>
<dbReference type="SUPFAM" id="SSF51161">
    <property type="entry name" value="Trimeric LpxA-like enzymes"/>
    <property type="match status" value="1"/>
</dbReference>
<gene>
    <name evidence="6" type="ORF">ETP66_01360</name>
</gene>
<dbReference type="InterPro" id="IPR018357">
    <property type="entry name" value="Hexapep_transf_CS"/>
</dbReference>
<dbReference type="InterPro" id="IPR011004">
    <property type="entry name" value="Trimer_LpxA-like_sf"/>
</dbReference>
<evidence type="ECO:0000259" key="5">
    <source>
        <dbReference type="Pfam" id="PF17836"/>
    </source>
</evidence>
<dbReference type="PANTHER" id="PTHR43300">
    <property type="entry name" value="ACETYLTRANSFERASE"/>
    <property type="match status" value="1"/>
</dbReference>
<evidence type="ECO:0000313" key="7">
    <source>
        <dbReference type="Proteomes" id="UP000292858"/>
    </source>
</evidence>
<feature type="site" description="Increases basicity of active site His" evidence="3">
    <location>
        <position position="132"/>
    </location>
</feature>
<comment type="caution">
    <text evidence="6">The sequence shown here is derived from an EMBL/GenBank/DDBJ whole genome shotgun (WGS) entry which is preliminary data.</text>
</comment>
<evidence type="ECO:0000256" key="1">
    <source>
        <dbReference type="ARBA" id="ARBA00022679"/>
    </source>
</evidence>
<reference evidence="6 7" key="1">
    <citation type="submission" date="2019-02" db="EMBL/GenBank/DDBJ databases">
        <title>Thermus sp. a novel from hot spring.</title>
        <authorList>
            <person name="Zhao Z."/>
        </authorList>
    </citation>
    <scope>NUCLEOTIDE SEQUENCE [LARGE SCALE GENOMIC DNA]</scope>
    <source>
        <strain evidence="6 7">CFH 72773T</strain>
    </source>
</reference>
<name>A0A4Q9B8G0_9DEIN</name>
<feature type="binding site" evidence="4">
    <location>
        <position position="140"/>
    </location>
    <ligand>
        <name>acetyl-CoA</name>
        <dbReference type="ChEBI" id="CHEBI:57288"/>
    </ligand>
</feature>
<feature type="binding site" evidence="4">
    <location>
        <position position="66"/>
    </location>
    <ligand>
        <name>substrate</name>
    </ligand>
</feature>
<evidence type="ECO:0000256" key="3">
    <source>
        <dbReference type="PIRSR" id="PIRSR620019-1"/>
    </source>
</evidence>
<dbReference type="PROSITE" id="PS00101">
    <property type="entry name" value="HEXAPEP_TRANSFERASES"/>
    <property type="match status" value="1"/>
</dbReference>
<accession>A0A4Q9B8G0</accession>
<dbReference type="InterPro" id="IPR020019">
    <property type="entry name" value="AcTrfase_PglD-like"/>
</dbReference>
<feature type="binding site" evidence="4">
    <location>
        <begin position="31"/>
        <end position="32"/>
    </location>
    <ligand>
        <name>substrate</name>
    </ligand>
</feature>
<feature type="domain" description="PglD N-terminal" evidence="5">
    <location>
        <begin position="2"/>
        <end position="77"/>
    </location>
</feature>
<keyword evidence="2" id="KW-0677">Repeat</keyword>
<keyword evidence="1 6" id="KW-0808">Transferase</keyword>
<organism evidence="6 7">
    <name type="scientific">Thermus thermamylovorans</name>
    <dbReference type="NCBI Taxonomy" id="2509362"/>
    <lineage>
        <taxon>Bacteria</taxon>
        <taxon>Thermotogati</taxon>
        <taxon>Deinococcota</taxon>
        <taxon>Deinococci</taxon>
        <taxon>Thermales</taxon>
        <taxon>Thermaceae</taxon>
        <taxon>Thermus</taxon>
    </lineage>
</organism>
<dbReference type="GO" id="GO:0016740">
    <property type="term" value="F:transferase activity"/>
    <property type="evidence" value="ECO:0007669"/>
    <property type="project" value="UniProtKB-KW"/>
</dbReference>